<dbReference type="InterPro" id="IPR050367">
    <property type="entry name" value="APC_superfamily"/>
</dbReference>
<dbReference type="OrthoDB" id="92719at2"/>
<dbReference type="KEGG" id="lji:ELX58_04260"/>
<dbReference type="GO" id="GO:0022857">
    <property type="term" value="F:transmembrane transporter activity"/>
    <property type="evidence" value="ECO:0007669"/>
    <property type="project" value="InterPro"/>
</dbReference>
<evidence type="ECO:0000256" key="1">
    <source>
        <dbReference type="ARBA" id="ARBA00004651"/>
    </source>
</evidence>
<evidence type="ECO:0000256" key="4">
    <source>
        <dbReference type="ARBA" id="ARBA00022692"/>
    </source>
</evidence>
<keyword evidence="9" id="KW-1185">Reference proteome</keyword>
<name>A0A4P6ZKY4_9LACO</name>
<evidence type="ECO:0000256" key="3">
    <source>
        <dbReference type="ARBA" id="ARBA00022475"/>
    </source>
</evidence>
<feature type="transmembrane region" description="Helical" evidence="7">
    <location>
        <begin position="404"/>
        <end position="423"/>
    </location>
</feature>
<sequence length="495" mass="54612">MTAKRISLTSLVLMILSTTFGFINVPTAFDQMGYASIIWYIVGALAFFLPTSFMFAEYGSALKDSAGGIYSWIKSGLGERWAFIGGFTWLSAWVITMLFGVPNLWVSLSVMIYGHDTTQSWTFLHFNSTETLGLLSILFVIAATWISVKGLGNITWIASIGGFLATSIAFVFCILSVILIFLNHGHLAQPITGFKSFIVSPNPSFQTPVSTISFVVYAIFAYAGIESLCGVINHLKNPAKTFPHGVMIATALVFVLYTVSIILCGFVVNWKAVMGQNGVTLGNVMYVLMGNLGFSLGHGLDLSPSGTLALGHFLARYTGFANLWGGAGGFLVLAYSPIKSFMFGSNKKLWPKWSLRLNRDGMPGNVMWVQGGFLVAVLFFLTFGGNDAKALFQILTDMNNVSTAFQYILIVLAFPFFKKLANLDRPFVVYHSMKTTWVITILVLFVLAFGIGFNFVQPLLAHQYMTDFWTFLGPVIFGGGAWLFYDWHMRRETEA</sequence>
<evidence type="ECO:0000256" key="7">
    <source>
        <dbReference type="SAM" id="Phobius"/>
    </source>
</evidence>
<dbReference type="PANTHER" id="PTHR42770">
    <property type="entry name" value="AMINO ACID TRANSPORTER-RELATED"/>
    <property type="match status" value="1"/>
</dbReference>
<reference evidence="9" key="1">
    <citation type="submission" date="2018-12" db="EMBL/GenBank/DDBJ databases">
        <title>A new species of lactobacillus.</title>
        <authorList>
            <person name="Jian Y."/>
            <person name="Xin L."/>
            <person name="Hong Z.J."/>
            <person name="Ming L.Z."/>
            <person name="Hong X.Z."/>
        </authorList>
    </citation>
    <scope>NUCLEOTIDE SEQUENCE [LARGE SCALE GENOMIC DNA]</scope>
    <source>
        <strain evidence="9">HSLZ-75</strain>
    </source>
</reference>
<keyword evidence="6 7" id="KW-0472">Membrane</keyword>
<gene>
    <name evidence="8" type="primary">yjeM</name>
    <name evidence="8" type="ORF">ELX58_04260</name>
</gene>
<feature type="transmembrane region" description="Helical" evidence="7">
    <location>
        <begin position="365"/>
        <end position="384"/>
    </location>
</feature>
<dbReference type="GO" id="GO:0005886">
    <property type="term" value="C:plasma membrane"/>
    <property type="evidence" value="ECO:0007669"/>
    <property type="project" value="UniProtKB-SubCell"/>
</dbReference>
<dbReference type="EMBL" id="CP034726">
    <property type="protein sequence ID" value="QBP18364.1"/>
    <property type="molecule type" value="Genomic_DNA"/>
</dbReference>
<dbReference type="PANTHER" id="PTHR42770:SF15">
    <property type="entry name" value="GLUTAMATE_GAMMA-AMINOBUTYRATE ANTIPORTER-RELATED"/>
    <property type="match status" value="1"/>
</dbReference>
<evidence type="ECO:0000256" key="6">
    <source>
        <dbReference type="ARBA" id="ARBA00023136"/>
    </source>
</evidence>
<dbReference type="PIRSF" id="PIRSF006060">
    <property type="entry name" value="AA_transporter"/>
    <property type="match status" value="1"/>
</dbReference>
<feature type="transmembrane region" description="Helical" evidence="7">
    <location>
        <begin position="160"/>
        <end position="185"/>
    </location>
</feature>
<dbReference type="Gene3D" id="1.20.1740.10">
    <property type="entry name" value="Amino acid/polyamine transporter I"/>
    <property type="match status" value="1"/>
</dbReference>
<feature type="transmembrane region" description="Helical" evidence="7">
    <location>
        <begin position="323"/>
        <end position="344"/>
    </location>
</feature>
<keyword evidence="2" id="KW-0813">Transport</keyword>
<dbReference type="InterPro" id="IPR002293">
    <property type="entry name" value="AA/rel_permease1"/>
</dbReference>
<evidence type="ECO:0000313" key="9">
    <source>
        <dbReference type="Proteomes" id="UP000294321"/>
    </source>
</evidence>
<proteinExistence type="predicted"/>
<keyword evidence="5 7" id="KW-1133">Transmembrane helix</keyword>
<keyword evidence="3" id="KW-1003">Cell membrane</keyword>
<dbReference type="Pfam" id="PF13520">
    <property type="entry name" value="AA_permease_2"/>
    <property type="match status" value="1"/>
</dbReference>
<feature type="transmembrane region" description="Helical" evidence="7">
    <location>
        <begin position="37"/>
        <end position="60"/>
    </location>
</feature>
<keyword evidence="4 7" id="KW-0812">Transmembrane</keyword>
<comment type="subcellular location">
    <subcellularLocation>
        <location evidence="1">Cell membrane</location>
        <topology evidence="1">Multi-pass membrane protein</topology>
    </subcellularLocation>
</comment>
<dbReference type="Proteomes" id="UP000294321">
    <property type="component" value="Chromosome"/>
</dbReference>
<organism evidence="8 9">
    <name type="scientific">Acetilactobacillus jinshanensis</name>
    <dbReference type="NCBI Taxonomy" id="1720083"/>
    <lineage>
        <taxon>Bacteria</taxon>
        <taxon>Bacillati</taxon>
        <taxon>Bacillota</taxon>
        <taxon>Bacilli</taxon>
        <taxon>Lactobacillales</taxon>
        <taxon>Lactobacillaceae</taxon>
        <taxon>Acetilactobacillus</taxon>
    </lineage>
</organism>
<feature type="transmembrane region" description="Helical" evidence="7">
    <location>
        <begin position="246"/>
        <end position="268"/>
    </location>
</feature>
<accession>A0A4P6ZKY4</accession>
<evidence type="ECO:0000313" key="8">
    <source>
        <dbReference type="EMBL" id="QBP18364.1"/>
    </source>
</evidence>
<dbReference type="AlphaFoldDB" id="A0A4P6ZKY4"/>
<feature type="transmembrane region" description="Helical" evidence="7">
    <location>
        <begin position="205"/>
        <end position="225"/>
    </location>
</feature>
<feature type="transmembrane region" description="Helical" evidence="7">
    <location>
        <begin position="435"/>
        <end position="456"/>
    </location>
</feature>
<evidence type="ECO:0000256" key="5">
    <source>
        <dbReference type="ARBA" id="ARBA00022989"/>
    </source>
</evidence>
<dbReference type="NCBIfam" id="NF011775">
    <property type="entry name" value="PRK15238.1"/>
    <property type="match status" value="1"/>
</dbReference>
<feature type="transmembrane region" description="Helical" evidence="7">
    <location>
        <begin position="468"/>
        <end position="485"/>
    </location>
</feature>
<feature type="transmembrane region" description="Helical" evidence="7">
    <location>
        <begin position="131"/>
        <end position="148"/>
    </location>
</feature>
<evidence type="ECO:0000256" key="2">
    <source>
        <dbReference type="ARBA" id="ARBA00022448"/>
    </source>
</evidence>
<feature type="transmembrane region" description="Helical" evidence="7">
    <location>
        <begin position="81"/>
        <end position="101"/>
    </location>
</feature>
<dbReference type="RefSeq" id="WP_133441923.1">
    <property type="nucleotide sequence ID" value="NZ_CP034726.1"/>
</dbReference>
<protein>
    <submittedName>
        <fullName evidence="8">Glutamate/gamma-aminobutyrate family transporter YjeM</fullName>
    </submittedName>
</protein>